<dbReference type="SUPFAM" id="SSF52402">
    <property type="entry name" value="Adenine nucleotide alpha hydrolases-like"/>
    <property type="match status" value="1"/>
</dbReference>
<keyword evidence="5" id="KW-0067">ATP-binding</keyword>
<reference evidence="8" key="1">
    <citation type="submission" date="2016-10" db="EMBL/GenBank/DDBJ databases">
        <authorList>
            <person name="de Groot N.N."/>
        </authorList>
    </citation>
    <scope>NUCLEOTIDE SEQUENCE</scope>
</reference>
<keyword evidence="4" id="KW-0547">Nucleotide-binding</keyword>
<dbReference type="PANTHER" id="PTHR43033">
    <property type="entry name" value="TRNA(ILE)-LYSIDINE SYNTHASE-RELATED"/>
    <property type="match status" value="1"/>
</dbReference>
<dbReference type="GO" id="GO:0032267">
    <property type="term" value="F:tRNA(Ile)-lysidine synthase activity"/>
    <property type="evidence" value="ECO:0007669"/>
    <property type="project" value="UniProtKB-EC"/>
</dbReference>
<dbReference type="HAMAP" id="MF_01161">
    <property type="entry name" value="tRNA_Ile_lys_synt"/>
    <property type="match status" value="1"/>
</dbReference>
<evidence type="ECO:0000259" key="7">
    <source>
        <dbReference type="Pfam" id="PF01171"/>
    </source>
</evidence>
<dbReference type="NCBIfam" id="TIGR02432">
    <property type="entry name" value="lysidine_TilS_N"/>
    <property type="match status" value="1"/>
</dbReference>
<dbReference type="InterPro" id="IPR011063">
    <property type="entry name" value="TilS/TtcA_N"/>
</dbReference>
<dbReference type="PANTHER" id="PTHR43033:SF1">
    <property type="entry name" value="TRNA(ILE)-LYSIDINE SYNTHASE-RELATED"/>
    <property type="match status" value="1"/>
</dbReference>
<dbReference type="CDD" id="cd01992">
    <property type="entry name" value="TilS_N"/>
    <property type="match status" value="1"/>
</dbReference>
<dbReference type="InterPro" id="IPR014729">
    <property type="entry name" value="Rossmann-like_a/b/a_fold"/>
</dbReference>
<accession>A0A1W1BHY5</accession>
<proteinExistence type="inferred from homology"/>
<feature type="domain" description="tRNA(Ile)-lysidine/2-thiocytidine synthase N-terminal" evidence="7">
    <location>
        <begin position="13"/>
        <end position="185"/>
    </location>
</feature>
<dbReference type="InterPro" id="IPR012094">
    <property type="entry name" value="tRNA_Ile_lys_synt"/>
</dbReference>
<dbReference type="Gene3D" id="3.40.50.620">
    <property type="entry name" value="HUPs"/>
    <property type="match status" value="1"/>
</dbReference>
<evidence type="ECO:0000256" key="3">
    <source>
        <dbReference type="ARBA" id="ARBA00022694"/>
    </source>
</evidence>
<name>A0A1W1BHY5_9ZZZZ</name>
<dbReference type="Pfam" id="PF01171">
    <property type="entry name" value="ATP_bind_3"/>
    <property type="match status" value="1"/>
</dbReference>
<dbReference type="EMBL" id="FPHH01000022">
    <property type="protein sequence ID" value="SFV53160.1"/>
    <property type="molecule type" value="Genomic_DNA"/>
</dbReference>
<evidence type="ECO:0000256" key="4">
    <source>
        <dbReference type="ARBA" id="ARBA00022741"/>
    </source>
</evidence>
<keyword evidence="2 8" id="KW-0436">Ligase</keyword>
<sequence>MLQNKEKLKRSKNLLAFSAGGDSTALFFLLLENDIPFDIAIVDYGIRSQSKEEVAYAKELAKKYNLQCFVHYAKEIASNFEANARKIRYDFFETLIQEYHYTALLTAHHLGDRFEWMLMQFCKGAGCAELTGMQSISQRNGYTLYRPLLQLDKSDLLAYLQQHKIKYFEDASNSDEKYKRNSFRKLHTAPLLAEYKEGIKRSFTYMDEDVNMLIEPQEIQQCNQLAYFHTSHSKRSDIYTIDKYLKSEGHIITAKERELLKKEDAVVVGRKYIIASQKEFLFIAPFVKSAKMEKKFKEQMRRLKIAPKLRGYLACDTEATALLCSLLA</sequence>
<dbReference type="AlphaFoldDB" id="A0A1W1BHY5"/>
<gene>
    <name evidence="8" type="ORF">MNB_SM-5-1090</name>
</gene>
<evidence type="ECO:0000313" key="8">
    <source>
        <dbReference type="EMBL" id="SFV53160.1"/>
    </source>
</evidence>
<dbReference type="InterPro" id="IPR012795">
    <property type="entry name" value="tRNA_Ile_lys_synt_N"/>
</dbReference>
<keyword evidence="3" id="KW-0819">tRNA processing</keyword>
<evidence type="ECO:0000256" key="6">
    <source>
        <dbReference type="ARBA" id="ARBA00048539"/>
    </source>
</evidence>
<comment type="catalytic activity">
    <reaction evidence="6">
        <text>cytidine(34) in tRNA(Ile2) + L-lysine + ATP = lysidine(34) in tRNA(Ile2) + AMP + diphosphate + H(+)</text>
        <dbReference type="Rhea" id="RHEA:43744"/>
        <dbReference type="Rhea" id="RHEA-COMP:10625"/>
        <dbReference type="Rhea" id="RHEA-COMP:10670"/>
        <dbReference type="ChEBI" id="CHEBI:15378"/>
        <dbReference type="ChEBI" id="CHEBI:30616"/>
        <dbReference type="ChEBI" id="CHEBI:32551"/>
        <dbReference type="ChEBI" id="CHEBI:33019"/>
        <dbReference type="ChEBI" id="CHEBI:82748"/>
        <dbReference type="ChEBI" id="CHEBI:83665"/>
        <dbReference type="ChEBI" id="CHEBI:456215"/>
        <dbReference type="EC" id="6.3.4.19"/>
    </reaction>
</comment>
<dbReference type="GO" id="GO:0008033">
    <property type="term" value="P:tRNA processing"/>
    <property type="evidence" value="ECO:0007669"/>
    <property type="project" value="UniProtKB-KW"/>
</dbReference>
<evidence type="ECO:0000256" key="2">
    <source>
        <dbReference type="ARBA" id="ARBA00022598"/>
    </source>
</evidence>
<organism evidence="8">
    <name type="scientific">hydrothermal vent metagenome</name>
    <dbReference type="NCBI Taxonomy" id="652676"/>
    <lineage>
        <taxon>unclassified sequences</taxon>
        <taxon>metagenomes</taxon>
        <taxon>ecological metagenomes</taxon>
    </lineage>
</organism>
<dbReference type="GO" id="GO:0005524">
    <property type="term" value="F:ATP binding"/>
    <property type="evidence" value="ECO:0007669"/>
    <property type="project" value="UniProtKB-KW"/>
</dbReference>
<dbReference type="EC" id="6.3.4.19" evidence="1"/>
<evidence type="ECO:0000256" key="1">
    <source>
        <dbReference type="ARBA" id="ARBA00013267"/>
    </source>
</evidence>
<protein>
    <recommendedName>
        <fullName evidence="1">tRNA(Ile)-lysidine synthetase</fullName>
        <ecNumber evidence="1">6.3.4.19</ecNumber>
    </recommendedName>
</protein>
<evidence type="ECO:0000256" key="5">
    <source>
        <dbReference type="ARBA" id="ARBA00022840"/>
    </source>
</evidence>